<comment type="caution">
    <text evidence="1">The sequence shown here is derived from an EMBL/GenBank/DDBJ whole genome shotgun (WGS) entry which is preliminary data.</text>
</comment>
<sequence>MLITTLPSAHKLELIGKMCAHPIVDGVRYNVGIRTAYSPLTVLSYLKKVSDGKKLWIDLKGRQIRITKWADPTYGDIELSHEIEVDLPAKIFFRGGQWSNIIEVYGNKIIVDPDPREALGAGQAINIIGQNLKIKGYLTEMDKQHIIAAKRLGIHDYMLSFVEQDSDLEDVRSLDPDANLVLKIESLKGLAYIPHTTENLMAARDDL</sequence>
<gene>
    <name evidence="1" type="ORF">S01H4_16296</name>
</gene>
<name>X0YEG7_9ZZZZ</name>
<dbReference type="SUPFAM" id="SSF51621">
    <property type="entry name" value="Phosphoenolpyruvate/pyruvate domain"/>
    <property type="match status" value="1"/>
</dbReference>
<dbReference type="InterPro" id="IPR015813">
    <property type="entry name" value="Pyrv/PenolPyrv_kinase-like_dom"/>
</dbReference>
<reference evidence="1" key="1">
    <citation type="journal article" date="2014" name="Front. Microbiol.">
        <title>High frequency of phylogenetically diverse reductive dehalogenase-homologous genes in deep subseafloor sedimentary metagenomes.</title>
        <authorList>
            <person name="Kawai M."/>
            <person name="Futagami T."/>
            <person name="Toyoda A."/>
            <person name="Takaki Y."/>
            <person name="Nishi S."/>
            <person name="Hori S."/>
            <person name="Arai W."/>
            <person name="Tsubouchi T."/>
            <person name="Morono Y."/>
            <person name="Uchiyama I."/>
            <person name="Ito T."/>
            <person name="Fujiyama A."/>
            <person name="Inagaki F."/>
            <person name="Takami H."/>
        </authorList>
    </citation>
    <scope>NUCLEOTIDE SEQUENCE</scope>
    <source>
        <strain evidence="1">Expedition CK06-06</strain>
    </source>
</reference>
<dbReference type="Gene3D" id="3.20.20.60">
    <property type="entry name" value="Phosphoenolpyruvate-binding domains"/>
    <property type="match status" value="1"/>
</dbReference>
<organism evidence="1">
    <name type="scientific">marine sediment metagenome</name>
    <dbReference type="NCBI Taxonomy" id="412755"/>
    <lineage>
        <taxon>unclassified sequences</taxon>
        <taxon>metagenomes</taxon>
        <taxon>ecological metagenomes</taxon>
    </lineage>
</organism>
<dbReference type="InterPro" id="IPR040442">
    <property type="entry name" value="Pyrv_kinase-like_dom_sf"/>
</dbReference>
<evidence type="ECO:0000313" key="1">
    <source>
        <dbReference type="EMBL" id="GAG54334.1"/>
    </source>
</evidence>
<dbReference type="EMBL" id="BART01007139">
    <property type="protein sequence ID" value="GAG54334.1"/>
    <property type="molecule type" value="Genomic_DNA"/>
</dbReference>
<dbReference type="GO" id="GO:0003824">
    <property type="term" value="F:catalytic activity"/>
    <property type="evidence" value="ECO:0007669"/>
    <property type="project" value="InterPro"/>
</dbReference>
<proteinExistence type="predicted"/>
<feature type="non-terminal residue" evidence="1">
    <location>
        <position position="207"/>
    </location>
</feature>
<accession>X0YEG7</accession>
<protein>
    <submittedName>
        <fullName evidence="1">Uncharacterized protein</fullName>
    </submittedName>
</protein>
<dbReference type="AlphaFoldDB" id="X0YEG7"/>